<keyword evidence="3" id="KW-0436">Ligase</keyword>
<evidence type="ECO:0000259" key="1">
    <source>
        <dbReference type="Pfam" id="PF00501"/>
    </source>
</evidence>
<dbReference type="InterPro" id="IPR025110">
    <property type="entry name" value="AMP-bd_C"/>
</dbReference>
<evidence type="ECO:0000259" key="2">
    <source>
        <dbReference type="Pfam" id="PF13193"/>
    </source>
</evidence>
<proteinExistence type="predicted"/>
<dbReference type="PANTHER" id="PTHR43767:SF7">
    <property type="entry name" value="MEDIUM_LONG-CHAIN-FATTY-ACID--COA LIGASE FADD8"/>
    <property type="match status" value="1"/>
</dbReference>
<dbReference type="Proteomes" id="UP001500603">
    <property type="component" value="Unassembled WGS sequence"/>
</dbReference>
<dbReference type="EMBL" id="BAABJM010000008">
    <property type="protein sequence ID" value="GAA5067682.1"/>
    <property type="molecule type" value="Genomic_DNA"/>
</dbReference>
<dbReference type="Pfam" id="PF13193">
    <property type="entry name" value="AMP-binding_C"/>
    <property type="match status" value="1"/>
</dbReference>
<dbReference type="InterPro" id="IPR020845">
    <property type="entry name" value="AMP-binding_CS"/>
</dbReference>
<gene>
    <name evidence="3" type="ORF">GCM10023318_57150</name>
</gene>
<dbReference type="SUPFAM" id="SSF56801">
    <property type="entry name" value="Acetyl-CoA synthetase-like"/>
    <property type="match status" value="1"/>
</dbReference>
<name>A0ABP9L1B7_9NOCA</name>
<dbReference type="InterPro" id="IPR045851">
    <property type="entry name" value="AMP-bd_C_sf"/>
</dbReference>
<accession>A0ABP9L1B7</accession>
<feature type="domain" description="AMP-binding enzyme C-terminal" evidence="2">
    <location>
        <begin position="422"/>
        <end position="497"/>
    </location>
</feature>
<dbReference type="InterPro" id="IPR042099">
    <property type="entry name" value="ANL_N_sf"/>
</dbReference>
<feature type="domain" description="AMP-dependent synthetase/ligase" evidence="1">
    <location>
        <begin position="15"/>
        <end position="372"/>
    </location>
</feature>
<sequence length="511" mass="55205">MRLADYLDKGVSLGGDAPCLTMNGETLTYHATQQLSYRIAAALDASGIGRGDRVAVLSGNDPLALICVFGISRVGAVWCPVNPRNEAEENRQLLDLFGCRCLLFQEKFAPLVARIRDQLPELTTLVCLDATVDGALTFDEWAVSRDEVLDVRTNGDELCMLAGTGGTTGKPKGVRLTGTNMAISTASALMSYPFGERPRYLALAPLTHSAGVLTFPILSLGGEVVIMPSPDFGEFLRLVEQRGITHAFLPPTVIYGLLDHPDLDATNLESLRCLWYGAAPMSPTRLEEALTRIGPVLGQLFGQTEAPNMIATLAPAEHFRADGSIATERLGCAGRPTPLTQVAVMNEAGELLSRGERGEIVVRGPLVMAGYHEDPKATAAVSTYGWHHTGDIGYLDEENFLYIVDRAKDMIITGGFNVYSAEVEQALSAHPAVQDSAVLGLPDDKWGERVVAVVQLRPARQATPEELVAFVKERLGSVKTPKHLDIWPDLPRSKIGKVLKTDIKARLAAQL</sequence>
<dbReference type="PROSITE" id="PS00455">
    <property type="entry name" value="AMP_BINDING"/>
    <property type="match status" value="1"/>
</dbReference>
<protein>
    <submittedName>
        <fullName evidence="3">Long-chain fatty acid--CoA ligase</fullName>
    </submittedName>
</protein>
<dbReference type="Pfam" id="PF00501">
    <property type="entry name" value="AMP-binding"/>
    <property type="match status" value="1"/>
</dbReference>
<dbReference type="RefSeq" id="WP_345499375.1">
    <property type="nucleotide sequence ID" value="NZ_BAABJM010000008.1"/>
</dbReference>
<dbReference type="Gene3D" id="3.40.50.12780">
    <property type="entry name" value="N-terminal domain of ligase-like"/>
    <property type="match status" value="1"/>
</dbReference>
<evidence type="ECO:0000313" key="3">
    <source>
        <dbReference type="EMBL" id="GAA5067682.1"/>
    </source>
</evidence>
<dbReference type="Gene3D" id="3.30.300.30">
    <property type="match status" value="1"/>
</dbReference>
<dbReference type="PANTHER" id="PTHR43767">
    <property type="entry name" value="LONG-CHAIN-FATTY-ACID--COA LIGASE"/>
    <property type="match status" value="1"/>
</dbReference>
<comment type="caution">
    <text evidence="3">The sequence shown here is derived from an EMBL/GenBank/DDBJ whole genome shotgun (WGS) entry which is preliminary data.</text>
</comment>
<dbReference type="InterPro" id="IPR050237">
    <property type="entry name" value="ATP-dep_AMP-bd_enzyme"/>
</dbReference>
<keyword evidence="4" id="KW-1185">Reference proteome</keyword>
<reference evidence="4" key="1">
    <citation type="journal article" date="2019" name="Int. J. Syst. Evol. Microbiol.">
        <title>The Global Catalogue of Microorganisms (GCM) 10K type strain sequencing project: providing services to taxonomists for standard genome sequencing and annotation.</title>
        <authorList>
            <consortium name="The Broad Institute Genomics Platform"/>
            <consortium name="The Broad Institute Genome Sequencing Center for Infectious Disease"/>
            <person name="Wu L."/>
            <person name="Ma J."/>
        </authorList>
    </citation>
    <scope>NUCLEOTIDE SEQUENCE [LARGE SCALE GENOMIC DNA]</scope>
    <source>
        <strain evidence="4">JCM 18298</strain>
    </source>
</reference>
<dbReference type="InterPro" id="IPR000873">
    <property type="entry name" value="AMP-dep_synth/lig_dom"/>
</dbReference>
<organism evidence="3 4">
    <name type="scientific">Nocardia callitridis</name>
    <dbReference type="NCBI Taxonomy" id="648753"/>
    <lineage>
        <taxon>Bacteria</taxon>
        <taxon>Bacillati</taxon>
        <taxon>Actinomycetota</taxon>
        <taxon>Actinomycetes</taxon>
        <taxon>Mycobacteriales</taxon>
        <taxon>Nocardiaceae</taxon>
        <taxon>Nocardia</taxon>
    </lineage>
</organism>
<evidence type="ECO:0000313" key="4">
    <source>
        <dbReference type="Proteomes" id="UP001500603"/>
    </source>
</evidence>
<dbReference type="GO" id="GO:0016874">
    <property type="term" value="F:ligase activity"/>
    <property type="evidence" value="ECO:0007669"/>
    <property type="project" value="UniProtKB-KW"/>
</dbReference>